<gene>
    <name evidence="1" type="ORF">E2C01_072600</name>
</gene>
<accession>A0A5B7HYG7</accession>
<reference evidence="1 2" key="1">
    <citation type="submission" date="2019-05" db="EMBL/GenBank/DDBJ databases">
        <title>Another draft genome of Portunus trituberculatus and its Hox gene families provides insights of decapod evolution.</title>
        <authorList>
            <person name="Jeong J.-H."/>
            <person name="Song I."/>
            <person name="Kim S."/>
            <person name="Choi T."/>
            <person name="Kim D."/>
            <person name="Ryu S."/>
            <person name="Kim W."/>
        </authorList>
    </citation>
    <scope>NUCLEOTIDE SEQUENCE [LARGE SCALE GENOMIC DNA]</scope>
    <source>
        <tissue evidence="1">Muscle</tissue>
    </source>
</reference>
<evidence type="ECO:0000313" key="1">
    <source>
        <dbReference type="EMBL" id="MPC78121.1"/>
    </source>
</evidence>
<evidence type="ECO:0000313" key="2">
    <source>
        <dbReference type="Proteomes" id="UP000324222"/>
    </source>
</evidence>
<comment type="caution">
    <text evidence="1">The sequence shown here is derived from an EMBL/GenBank/DDBJ whole genome shotgun (WGS) entry which is preliminary data.</text>
</comment>
<dbReference type="Proteomes" id="UP000324222">
    <property type="component" value="Unassembled WGS sequence"/>
</dbReference>
<sequence>MNTPGVAAAPNTQLRENFMTTYYHSPHRRQPKHSEGNPVKQEHQYHKTAVVQWDHACFGVRILSTVRV</sequence>
<keyword evidence="2" id="KW-1185">Reference proteome</keyword>
<dbReference type="EMBL" id="VSRR010047638">
    <property type="protein sequence ID" value="MPC78121.1"/>
    <property type="molecule type" value="Genomic_DNA"/>
</dbReference>
<dbReference type="AlphaFoldDB" id="A0A5B7HYG7"/>
<proteinExistence type="predicted"/>
<name>A0A5B7HYG7_PORTR</name>
<organism evidence="1 2">
    <name type="scientific">Portunus trituberculatus</name>
    <name type="common">Swimming crab</name>
    <name type="synonym">Neptunus trituberculatus</name>
    <dbReference type="NCBI Taxonomy" id="210409"/>
    <lineage>
        <taxon>Eukaryota</taxon>
        <taxon>Metazoa</taxon>
        <taxon>Ecdysozoa</taxon>
        <taxon>Arthropoda</taxon>
        <taxon>Crustacea</taxon>
        <taxon>Multicrustacea</taxon>
        <taxon>Malacostraca</taxon>
        <taxon>Eumalacostraca</taxon>
        <taxon>Eucarida</taxon>
        <taxon>Decapoda</taxon>
        <taxon>Pleocyemata</taxon>
        <taxon>Brachyura</taxon>
        <taxon>Eubrachyura</taxon>
        <taxon>Portunoidea</taxon>
        <taxon>Portunidae</taxon>
        <taxon>Portuninae</taxon>
        <taxon>Portunus</taxon>
    </lineage>
</organism>
<protein>
    <submittedName>
        <fullName evidence="1">Uncharacterized protein</fullName>
    </submittedName>
</protein>